<name>A0A9D4L6D8_DREPO</name>
<gene>
    <name evidence="1" type="ORF">DPMN_094799</name>
</gene>
<accession>A0A9D4L6D8</accession>
<dbReference type="AlphaFoldDB" id="A0A9D4L6D8"/>
<sequence length="56" mass="6076">MFIFAISRLSLSLGHIPPKLSHKVNSSWITASQSHEQTLDGTSLGESSLNKKIPGK</sequence>
<comment type="caution">
    <text evidence="1">The sequence shown here is derived from an EMBL/GenBank/DDBJ whole genome shotgun (WGS) entry which is preliminary data.</text>
</comment>
<evidence type="ECO:0000313" key="1">
    <source>
        <dbReference type="EMBL" id="KAH3852295.1"/>
    </source>
</evidence>
<dbReference type="Proteomes" id="UP000828390">
    <property type="component" value="Unassembled WGS sequence"/>
</dbReference>
<reference evidence="1" key="2">
    <citation type="submission" date="2020-11" db="EMBL/GenBank/DDBJ databases">
        <authorList>
            <person name="McCartney M.A."/>
            <person name="Auch B."/>
            <person name="Kono T."/>
            <person name="Mallez S."/>
            <person name="Becker A."/>
            <person name="Gohl D.M."/>
            <person name="Silverstein K.A.T."/>
            <person name="Koren S."/>
            <person name="Bechman K.B."/>
            <person name="Herman A."/>
            <person name="Abrahante J.E."/>
            <person name="Garbe J."/>
        </authorList>
    </citation>
    <scope>NUCLEOTIDE SEQUENCE</scope>
    <source>
        <strain evidence="1">Duluth1</strain>
        <tissue evidence="1">Whole animal</tissue>
    </source>
</reference>
<keyword evidence="2" id="KW-1185">Reference proteome</keyword>
<organism evidence="1 2">
    <name type="scientific">Dreissena polymorpha</name>
    <name type="common">Zebra mussel</name>
    <name type="synonym">Mytilus polymorpha</name>
    <dbReference type="NCBI Taxonomy" id="45954"/>
    <lineage>
        <taxon>Eukaryota</taxon>
        <taxon>Metazoa</taxon>
        <taxon>Spiralia</taxon>
        <taxon>Lophotrochozoa</taxon>
        <taxon>Mollusca</taxon>
        <taxon>Bivalvia</taxon>
        <taxon>Autobranchia</taxon>
        <taxon>Heteroconchia</taxon>
        <taxon>Euheterodonta</taxon>
        <taxon>Imparidentia</taxon>
        <taxon>Neoheterodontei</taxon>
        <taxon>Myida</taxon>
        <taxon>Dreissenoidea</taxon>
        <taxon>Dreissenidae</taxon>
        <taxon>Dreissena</taxon>
    </lineage>
</organism>
<protein>
    <submittedName>
        <fullName evidence="1">Uncharacterized protein</fullName>
    </submittedName>
</protein>
<proteinExistence type="predicted"/>
<evidence type="ECO:0000313" key="2">
    <source>
        <dbReference type="Proteomes" id="UP000828390"/>
    </source>
</evidence>
<dbReference type="EMBL" id="JAIWYP010000003">
    <property type="protein sequence ID" value="KAH3852295.1"/>
    <property type="molecule type" value="Genomic_DNA"/>
</dbReference>
<reference evidence="1" key="1">
    <citation type="journal article" date="2019" name="bioRxiv">
        <title>The Genome of the Zebra Mussel, Dreissena polymorpha: A Resource for Invasive Species Research.</title>
        <authorList>
            <person name="McCartney M.A."/>
            <person name="Auch B."/>
            <person name="Kono T."/>
            <person name="Mallez S."/>
            <person name="Zhang Y."/>
            <person name="Obille A."/>
            <person name="Becker A."/>
            <person name="Abrahante J.E."/>
            <person name="Garbe J."/>
            <person name="Badalamenti J.P."/>
            <person name="Herman A."/>
            <person name="Mangelson H."/>
            <person name="Liachko I."/>
            <person name="Sullivan S."/>
            <person name="Sone E.D."/>
            <person name="Koren S."/>
            <person name="Silverstein K.A.T."/>
            <person name="Beckman K.B."/>
            <person name="Gohl D.M."/>
        </authorList>
    </citation>
    <scope>NUCLEOTIDE SEQUENCE</scope>
    <source>
        <strain evidence="1">Duluth1</strain>
        <tissue evidence="1">Whole animal</tissue>
    </source>
</reference>